<keyword evidence="3" id="KW-1185">Reference proteome</keyword>
<accession>A0AAV0AHX1</accession>
<feature type="compositionally biased region" description="Acidic residues" evidence="1">
    <location>
        <begin position="276"/>
        <end position="286"/>
    </location>
</feature>
<dbReference type="Proteomes" id="UP001153365">
    <property type="component" value="Unassembled WGS sequence"/>
</dbReference>
<feature type="region of interest" description="Disordered" evidence="1">
    <location>
        <begin position="1"/>
        <end position="35"/>
    </location>
</feature>
<dbReference type="AlphaFoldDB" id="A0AAV0AHX1"/>
<evidence type="ECO:0000313" key="2">
    <source>
        <dbReference type="EMBL" id="CAH7666952.1"/>
    </source>
</evidence>
<feature type="compositionally biased region" description="Basic and acidic residues" evidence="1">
    <location>
        <begin position="132"/>
        <end position="145"/>
    </location>
</feature>
<evidence type="ECO:0000313" key="3">
    <source>
        <dbReference type="Proteomes" id="UP001153365"/>
    </source>
</evidence>
<gene>
    <name evidence="2" type="ORF">PPACK8108_LOCUS1318</name>
</gene>
<protein>
    <submittedName>
        <fullName evidence="2">Uncharacterized protein</fullName>
    </submittedName>
</protein>
<comment type="caution">
    <text evidence="2">The sequence shown here is derived from an EMBL/GenBank/DDBJ whole genome shotgun (WGS) entry which is preliminary data.</text>
</comment>
<dbReference type="EMBL" id="CALTRL010000177">
    <property type="protein sequence ID" value="CAH7666952.1"/>
    <property type="molecule type" value="Genomic_DNA"/>
</dbReference>
<feature type="compositionally biased region" description="Acidic residues" evidence="1">
    <location>
        <begin position="196"/>
        <end position="206"/>
    </location>
</feature>
<feature type="region of interest" description="Disordered" evidence="1">
    <location>
        <begin position="183"/>
        <end position="213"/>
    </location>
</feature>
<feature type="region of interest" description="Disordered" evidence="1">
    <location>
        <begin position="263"/>
        <end position="294"/>
    </location>
</feature>
<feature type="region of interest" description="Disordered" evidence="1">
    <location>
        <begin position="123"/>
        <end position="145"/>
    </location>
</feature>
<proteinExistence type="predicted"/>
<evidence type="ECO:0000256" key="1">
    <source>
        <dbReference type="SAM" id="MobiDB-lite"/>
    </source>
</evidence>
<name>A0AAV0AHX1_PHAPC</name>
<feature type="compositionally biased region" description="Basic and acidic residues" evidence="1">
    <location>
        <begin position="1"/>
        <end position="18"/>
    </location>
</feature>
<sequence length="478" mass="53612">MAQVDDGRSEVVEREKVDAVMGQAEMTEREEDEKERRIEGNIIGDSDKAMIAIQGWRPADWGKEWTQLLKVLDNPFNICHSLVTLVESTRYLGNEAPTIHLQILVMTPSLAADMLKKIAAPEKRPKPFRKTIPKEEDNSNSKGAKIVDDKPARFDIDNNGGSQNVRDLITVEDNEEDFVRVESKRYESEGSSSEETIGEVSEEEGGEERGNEGLVEGKLEEGNNGMIVFEPIVVTDPFVLTRDDQQDLITVEDNKEDFVRVESKRYESEGSSSEETIGEVSEEEGGEERGNEGLVEGKLEEGNNRMNVFEPIVVTDPFVLTRVVGDWSIYVTPLLMGKDKYELIKRGGWKETMVAQIDDCDGNNGNQGGKTGWMMGLEASPLGQVWAGNRLKLTLESYLISVTEKLLKMALNKIIDRTWTLKMQQTIRGDNSSMKPGSETKTSKVMSDVLILVGQEPKKVLVLETFNKWRESSQVRDV</sequence>
<reference evidence="2" key="1">
    <citation type="submission" date="2022-06" db="EMBL/GenBank/DDBJ databases">
        <authorList>
            <consortium name="SYNGENTA / RWTH Aachen University"/>
        </authorList>
    </citation>
    <scope>NUCLEOTIDE SEQUENCE</scope>
</reference>
<organism evidence="2 3">
    <name type="scientific">Phakopsora pachyrhizi</name>
    <name type="common">Asian soybean rust disease fungus</name>
    <dbReference type="NCBI Taxonomy" id="170000"/>
    <lineage>
        <taxon>Eukaryota</taxon>
        <taxon>Fungi</taxon>
        <taxon>Dikarya</taxon>
        <taxon>Basidiomycota</taxon>
        <taxon>Pucciniomycotina</taxon>
        <taxon>Pucciniomycetes</taxon>
        <taxon>Pucciniales</taxon>
        <taxon>Phakopsoraceae</taxon>
        <taxon>Phakopsora</taxon>
    </lineage>
</organism>